<gene>
    <name evidence="2" type="ORF">Tci_034361</name>
</gene>
<feature type="compositionally biased region" description="Polar residues" evidence="1">
    <location>
        <begin position="293"/>
        <end position="304"/>
    </location>
</feature>
<dbReference type="AlphaFoldDB" id="A0A6L2LKU3"/>
<evidence type="ECO:0000256" key="1">
    <source>
        <dbReference type="SAM" id="MobiDB-lite"/>
    </source>
</evidence>
<evidence type="ECO:0000313" key="2">
    <source>
        <dbReference type="EMBL" id="GEU62383.1"/>
    </source>
</evidence>
<accession>A0A6L2LKU3</accession>
<dbReference type="EMBL" id="BKCJ010004664">
    <property type="protein sequence ID" value="GEU62383.1"/>
    <property type="molecule type" value="Genomic_DNA"/>
</dbReference>
<sequence length="478" mass="53890">MLNIENYVSWSSRLFRYAKSRPKGKLIYNSIINGPYVRQMILEPSDVDHEVPVSESFHEQADDELTEKELKQVEANDQAIQTILLGLPKDIYAALDSCETAQEIWLHVQKDCSNLKFLNNLQPEWSRHVIIVHKTKDLHTADYTQLYDVLKYNQKELDDLRVEQVAKIQDPLALMENSNNPFNYPVFHPGIANQNGNDNVVAAQTEGNENRNNGNLIRCYNCRGLADLDEIEEVNSDCILMANLQLASTSGTQTDKAPIYDSDGSAEENAKLRSQLFDKVSEQKDTTKGVDITTKTSRPQPKSNTKNDRVPFAFKSSRIKKKEVEVKEHVRNLLLSKNKKHMSSECNNVKLSIRNDKPEIVCAMSKFVGDFKSLANEADASLAKHKALELEIERLLTTVDSTVTYTTVSSPYVVRSGDVSPGEDGPPVMPEDPYAYVVAAFQALPEPDYMPGPEEPEQAPPSPVYIPYVPEPFWGCYM</sequence>
<feature type="region of interest" description="Disordered" evidence="1">
    <location>
        <begin position="283"/>
        <end position="309"/>
    </location>
</feature>
<comment type="caution">
    <text evidence="2">The sequence shown here is derived from an EMBL/GenBank/DDBJ whole genome shotgun (WGS) entry which is preliminary data.</text>
</comment>
<name>A0A6L2LKU3_TANCI</name>
<protein>
    <submittedName>
        <fullName evidence="2">Uncharacterized protein</fullName>
    </submittedName>
</protein>
<proteinExistence type="predicted"/>
<organism evidence="2">
    <name type="scientific">Tanacetum cinerariifolium</name>
    <name type="common">Dalmatian daisy</name>
    <name type="synonym">Chrysanthemum cinerariifolium</name>
    <dbReference type="NCBI Taxonomy" id="118510"/>
    <lineage>
        <taxon>Eukaryota</taxon>
        <taxon>Viridiplantae</taxon>
        <taxon>Streptophyta</taxon>
        <taxon>Embryophyta</taxon>
        <taxon>Tracheophyta</taxon>
        <taxon>Spermatophyta</taxon>
        <taxon>Magnoliopsida</taxon>
        <taxon>eudicotyledons</taxon>
        <taxon>Gunneridae</taxon>
        <taxon>Pentapetalae</taxon>
        <taxon>asterids</taxon>
        <taxon>campanulids</taxon>
        <taxon>Asterales</taxon>
        <taxon>Asteraceae</taxon>
        <taxon>Asteroideae</taxon>
        <taxon>Anthemideae</taxon>
        <taxon>Anthemidinae</taxon>
        <taxon>Tanacetum</taxon>
    </lineage>
</organism>
<reference evidence="2" key="1">
    <citation type="journal article" date="2019" name="Sci. Rep.">
        <title>Draft genome of Tanacetum cinerariifolium, the natural source of mosquito coil.</title>
        <authorList>
            <person name="Yamashiro T."/>
            <person name="Shiraishi A."/>
            <person name="Satake H."/>
            <person name="Nakayama K."/>
        </authorList>
    </citation>
    <scope>NUCLEOTIDE SEQUENCE</scope>
</reference>